<dbReference type="Gene3D" id="1.10.238.10">
    <property type="entry name" value="EF-hand"/>
    <property type="match status" value="1"/>
</dbReference>
<dbReference type="GO" id="GO:0016460">
    <property type="term" value="C:myosin II complex"/>
    <property type="evidence" value="ECO:0007669"/>
    <property type="project" value="TreeGrafter"/>
</dbReference>
<accession>A0A1I8HHT4</accession>
<dbReference type="InterPro" id="IPR050230">
    <property type="entry name" value="CALM/Myosin/TropC-like"/>
</dbReference>
<keyword evidence="3" id="KW-0812">Transmembrane</keyword>
<dbReference type="GO" id="GO:0005509">
    <property type="term" value="F:calcium ion binding"/>
    <property type="evidence" value="ECO:0007669"/>
    <property type="project" value="InterPro"/>
</dbReference>
<dbReference type="InterPro" id="IPR011992">
    <property type="entry name" value="EF-hand-dom_pair"/>
</dbReference>
<dbReference type="WBParaSite" id="maker-uti_cns_0006326-snap-gene-0.3-mRNA-1">
    <property type="protein sequence ID" value="maker-uti_cns_0006326-snap-gene-0.3-mRNA-1"/>
    <property type="gene ID" value="maker-uti_cns_0006326-snap-gene-0.3"/>
</dbReference>
<keyword evidence="3" id="KW-0472">Membrane</keyword>
<dbReference type="SUPFAM" id="SSF47473">
    <property type="entry name" value="EF-hand"/>
    <property type="match status" value="1"/>
</dbReference>
<feature type="region of interest" description="Disordered" evidence="2">
    <location>
        <begin position="88"/>
        <end position="126"/>
    </location>
</feature>
<keyword evidence="5" id="KW-1185">Reference proteome</keyword>
<dbReference type="AlphaFoldDB" id="A0A1I8HHT4"/>
<evidence type="ECO:0000313" key="6">
    <source>
        <dbReference type="WBParaSite" id="maker-uti_cns_0006326-snap-gene-0.3-mRNA-1"/>
    </source>
</evidence>
<keyword evidence="3" id="KW-1133">Transmembrane helix</keyword>
<feature type="region of interest" description="Disordered" evidence="2">
    <location>
        <begin position="414"/>
        <end position="449"/>
    </location>
</feature>
<evidence type="ECO:0000256" key="3">
    <source>
        <dbReference type="SAM" id="Phobius"/>
    </source>
</evidence>
<name>A0A1I8HHT4_9PLAT</name>
<reference evidence="6" key="1">
    <citation type="submission" date="2016-11" db="UniProtKB">
        <authorList>
            <consortium name="WormBaseParasite"/>
        </authorList>
    </citation>
    <scope>IDENTIFICATION</scope>
</reference>
<organism evidence="5 6">
    <name type="scientific">Macrostomum lignano</name>
    <dbReference type="NCBI Taxonomy" id="282301"/>
    <lineage>
        <taxon>Eukaryota</taxon>
        <taxon>Metazoa</taxon>
        <taxon>Spiralia</taxon>
        <taxon>Lophotrochozoa</taxon>
        <taxon>Platyhelminthes</taxon>
        <taxon>Rhabditophora</taxon>
        <taxon>Macrostomorpha</taxon>
        <taxon>Macrostomida</taxon>
        <taxon>Macrostomidae</taxon>
        <taxon>Macrostomum</taxon>
    </lineage>
</organism>
<feature type="compositionally biased region" description="Basic residues" evidence="2">
    <location>
        <begin position="362"/>
        <end position="380"/>
    </location>
</feature>
<sequence>TGAKRLPVRDPLRDGLSKARLERPRHSAVCLTNIQSNSTFEFEPEEAVSTTLAQRLRQHGLTTSAEIPGPQQQQQSLFVLRGPRPIQSARVAKKRPTGPLSRPLGRDLPSTRPAGRPEPLPLFVTKSFQHRNRRSKEIFLEIEFRRHLVGNNRTGQSAPFIHICLLRIEPTTAGKKLLRFDRALLRTAQKFVFLNKHKNCAGALVLALWLALAPLVPLVLAPLVLAPLVLAPLVLAPLVLAPLVLAPLCWRSGAGASGAGASGAGASGALWCWRLWCWRLWCWRLWCWRLWCWRLWCWRIRVLNSQLNWCPLATALLRGRHLRCQSVRLLLLRLLLLTAPSARWDETPGGQALLLRRSPPPTRRRARTSTAARRSRRRRRAPTESASAVLTKTTTRTADVAAAQPGRQCGAVAARRRLTNSDAEAAGKRPTGRGRWRGPSGSAGRTGRLEAAAVVPVPASAVIRGQLARPKLARRGRGLESPLLKPRYHRCRRQSGSELLLAEQVFQLRHATAEGFFLLVREQQRRCRRLQVFHRRFASPVDGVSQLVGGLLAAGPGGADQRHHCGQLSAQLGGFVFQLLDSPAAVCAVAGVWRSWSLLHLCIQEHGVETALGKFQNSAESDELEAASSADDVDDARETPKPPNVDAATREAWMSAFRTVSRRRGVGLAVGQLGDALRLAGFVVTEAEVAQYRAEADPGGTGRIGADAFVALAAKARLELGSGEDGEASADSDFKRLRAALAVFDKQSTGRINAGDLRHWLTSLGEPIDEADVNRMLEHLVDDRGLLDCAELAHRLLLSVGRLPVLIVDVGSGATEAERRLL</sequence>
<dbReference type="PROSITE" id="PS50222">
    <property type="entry name" value="EF_HAND_2"/>
    <property type="match status" value="1"/>
</dbReference>
<feature type="compositionally biased region" description="Acidic residues" evidence="2">
    <location>
        <begin position="623"/>
        <end position="635"/>
    </location>
</feature>
<feature type="region of interest" description="Disordered" evidence="2">
    <location>
        <begin position="623"/>
        <end position="645"/>
    </location>
</feature>
<dbReference type="PANTHER" id="PTHR23048:SF0">
    <property type="entry name" value="CALMODULIN LIKE 3"/>
    <property type="match status" value="1"/>
</dbReference>
<dbReference type="CDD" id="cd00051">
    <property type="entry name" value="EFh"/>
    <property type="match status" value="1"/>
</dbReference>
<evidence type="ECO:0000313" key="5">
    <source>
        <dbReference type="Proteomes" id="UP000095280"/>
    </source>
</evidence>
<dbReference type="Proteomes" id="UP000095280">
    <property type="component" value="Unplaced"/>
</dbReference>
<dbReference type="InterPro" id="IPR002048">
    <property type="entry name" value="EF_hand_dom"/>
</dbReference>
<evidence type="ECO:0000256" key="1">
    <source>
        <dbReference type="ARBA" id="ARBA00022737"/>
    </source>
</evidence>
<feature type="domain" description="EF-hand" evidence="4">
    <location>
        <begin position="732"/>
        <end position="767"/>
    </location>
</feature>
<proteinExistence type="predicted"/>
<dbReference type="PANTHER" id="PTHR23048">
    <property type="entry name" value="MYOSIN LIGHT CHAIN 1, 3"/>
    <property type="match status" value="1"/>
</dbReference>
<keyword evidence="1" id="KW-0677">Repeat</keyword>
<protein>
    <submittedName>
        <fullName evidence="6">EF-hand domain-containing protein</fullName>
    </submittedName>
</protein>
<feature type="region of interest" description="Disordered" evidence="2">
    <location>
        <begin position="350"/>
        <end position="389"/>
    </location>
</feature>
<feature type="transmembrane region" description="Helical" evidence="3">
    <location>
        <begin position="200"/>
        <end position="223"/>
    </location>
</feature>
<evidence type="ECO:0000259" key="4">
    <source>
        <dbReference type="PROSITE" id="PS50222"/>
    </source>
</evidence>
<evidence type="ECO:0000256" key="2">
    <source>
        <dbReference type="SAM" id="MobiDB-lite"/>
    </source>
</evidence>